<evidence type="ECO:0000313" key="6">
    <source>
        <dbReference type="EMBL" id="KAK7268880.1"/>
    </source>
</evidence>
<gene>
    <name evidence="6" type="ORF">RIF29_21589</name>
</gene>
<organism evidence="6 7">
    <name type="scientific">Crotalaria pallida</name>
    <name type="common">Smooth rattlebox</name>
    <name type="synonym">Crotalaria striata</name>
    <dbReference type="NCBI Taxonomy" id="3830"/>
    <lineage>
        <taxon>Eukaryota</taxon>
        <taxon>Viridiplantae</taxon>
        <taxon>Streptophyta</taxon>
        <taxon>Embryophyta</taxon>
        <taxon>Tracheophyta</taxon>
        <taxon>Spermatophyta</taxon>
        <taxon>Magnoliopsida</taxon>
        <taxon>eudicotyledons</taxon>
        <taxon>Gunneridae</taxon>
        <taxon>Pentapetalae</taxon>
        <taxon>rosids</taxon>
        <taxon>fabids</taxon>
        <taxon>Fabales</taxon>
        <taxon>Fabaceae</taxon>
        <taxon>Papilionoideae</taxon>
        <taxon>50 kb inversion clade</taxon>
        <taxon>genistoids sensu lato</taxon>
        <taxon>core genistoids</taxon>
        <taxon>Crotalarieae</taxon>
        <taxon>Crotalaria</taxon>
    </lineage>
</organism>
<dbReference type="AlphaFoldDB" id="A0AAN9F5K8"/>
<dbReference type="PANTHER" id="PTHR46031">
    <property type="match status" value="1"/>
</dbReference>
<dbReference type="CDD" id="cd19907">
    <property type="entry name" value="DSRM_AtDRB-like_rpt1"/>
    <property type="match status" value="1"/>
</dbReference>
<reference evidence="6 7" key="1">
    <citation type="submission" date="2024-01" db="EMBL/GenBank/DDBJ databases">
        <title>The genomes of 5 underutilized Papilionoideae crops provide insights into root nodulation and disease resistanc.</title>
        <authorList>
            <person name="Yuan L."/>
        </authorList>
    </citation>
    <scope>NUCLEOTIDE SEQUENCE [LARGE SCALE GENOMIC DNA]</scope>
    <source>
        <strain evidence="6">ZHUSHIDOU_FW_LH</strain>
        <tissue evidence="6">Leaf</tissue>
    </source>
</reference>
<dbReference type="EMBL" id="JAYWIO010000004">
    <property type="protein sequence ID" value="KAK7268880.1"/>
    <property type="molecule type" value="Genomic_DNA"/>
</dbReference>
<name>A0AAN9F5K8_CROPI</name>
<dbReference type="InterPro" id="IPR014720">
    <property type="entry name" value="dsRBD_dom"/>
</dbReference>
<feature type="domain" description="DRBM" evidence="5">
    <location>
        <begin position="336"/>
        <end position="404"/>
    </location>
</feature>
<evidence type="ECO:0000256" key="4">
    <source>
        <dbReference type="SAM" id="MobiDB-lite"/>
    </source>
</evidence>
<proteinExistence type="predicted"/>
<comment type="caution">
    <text evidence="6">The sequence shown here is derived from an EMBL/GenBank/DDBJ whole genome shotgun (WGS) entry which is preliminary data.</text>
</comment>
<accession>A0AAN9F5K8</accession>
<evidence type="ECO:0000313" key="7">
    <source>
        <dbReference type="Proteomes" id="UP001372338"/>
    </source>
</evidence>
<dbReference type="SMART" id="SM00358">
    <property type="entry name" value="DSRM"/>
    <property type="match status" value="3"/>
</dbReference>
<dbReference type="SUPFAM" id="SSF54768">
    <property type="entry name" value="dsRNA-binding domain-like"/>
    <property type="match status" value="3"/>
</dbReference>
<feature type="domain" description="DRBM" evidence="5">
    <location>
        <begin position="260"/>
        <end position="329"/>
    </location>
</feature>
<keyword evidence="2 3" id="KW-0694">RNA-binding</keyword>
<protein>
    <recommendedName>
        <fullName evidence="5">DRBM domain-containing protein</fullName>
    </recommendedName>
</protein>
<dbReference type="GO" id="GO:0003725">
    <property type="term" value="F:double-stranded RNA binding"/>
    <property type="evidence" value="ECO:0007669"/>
    <property type="project" value="InterPro"/>
</dbReference>
<dbReference type="Proteomes" id="UP001372338">
    <property type="component" value="Unassembled WGS sequence"/>
</dbReference>
<dbReference type="PANTHER" id="PTHR46031:SF16">
    <property type="entry name" value="DOUBLE-STRANDED RNA-BINDING PROTEIN 4"/>
    <property type="match status" value="1"/>
</dbReference>
<evidence type="ECO:0000256" key="1">
    <source>
        <dbReference type="ARBA" id="ARBA00022737"/>
    </source>
</evidence>
<dbReference type="Gene3D" id="3.30.160.20">
    <property type="match status" value="3"/>
</dbReference>
<sequence length="409" mass="45897">MQKQEASNSKIVNHHQQTMYKTKVLDLCHKKSWGLPDYVTIRNGPAHNPSFISIITVNDLQFRTFEPTQSVEEAKELAAELAFHHFSQLFDLEPMLDLSLYRPQLPNLPGCTFPQPSFSLSPHLTTSSVSLGPDNGGDDSDLSHPRSNKGFQTSQITTTMIEVNQKGSNVVMKHEAPLISQMSQNKALLEPNNLVASEKSIVKQQPQQEQESPNSTIIKDQVLSAMCNPILPESRGNTKNDKNLPTNYLTHLYSEDMQHLYKNQLQNYAHKRNLSMPVYSCELEGPPHNFRFKSKVTIDGKTFGSPKFFTKLKDAEHAAAEVALMSLLSGGDQTGLYKNLLQELVQKEGLRLPSYNTNKYGEAHMPIFVSQVEIQGEKFTGQEAKSKKQAEMSAAKVAYLTMKDRKGVF</sequence>
<evidence type="ECO:0000256" key="3">
    <source>
        <dbReference type="PROSITE-ProRule" id="PRU00266"/>
    </source>
</evidence>
<dbReference type="PROSITE" id="PS50137">
    <property type="entry name" value="DS_RBD"/>
    <property type="match status" value="3"/>
</dbReference>
<keyword evidence="7" id="KW-1185">Reference proteome</keyword>
<feature type="region of interest" description="Disordered" evidence="4">
    <location>
        <begin position="124"/>
        <end position="152"/>
    </location>
</feature>
<feature type="domain" description="DRBM" evidence="5">
    <location>
        <begin position="19"/>
        <end position="88"/>
    </location>
</feature>
<evidence type="ECO:0000256" key="2">
    <source>
        <dbReference type="ARBA" id="ARBA00022884"/>
    </source>
</evidence>
<keyword evidence="1" id="KW-0677">Repeat</keyword>
<dbReference type="CDD" id="cd00048">
    <property type="entry name" value="DSRM_SF"/>
    <property type="match status" value="1"/>
</dbReference>
<dbReference type="Pfam" id="PF00035">
    <property type="entry name" value="dsrm"/>
    <property type="match status" value="3"/>
</dbReference>
<evidence type="ECO:0000259" key="5">
    <source>
        <dbReference type="PROSITE" id="PS50137"/>
    </source>
</evidence>
<dbReference type="InterPro" id="IPR044450">
    <property type="entry name" value="AtDRB-like_DSRM_1"/>
</dbReference>